<gene>
    <name evidence="1" type="ORF">AFUS01_LOCUS38718</name>
</gene>
<feature type="non-terminal residue" evidence="1">
    <location>
        <position position="109"/>
    </location>
</feature>
<keyword evidence="2" id="KW-1185">Reference proteome</keyword>
<dbReference type="Proteomes" id="UP000708208">
    <property type="component" value="Unassembled WGS sequence"/>
</dbReference>
<dbReference type="EMBL" id="CAJVCH010548968">
    <property type="protein sequence ID" value="CAG7828819.1"/>
    <property type="molecule type" value="Genomic_DNA"/>
</dbReference>
<comment type="caution">
    <text evidence="1">The sequence shown here is derived from an EMBL/GenBank/DDBJ whole genome shotgun (WGS) entry which is preliminary data.</text>
</comment>
<sequence length="109" mass="12306">LQNMINLKYFENLRCQLLKQMEVKFTPLMNNPAYILACLCDQRQKLNIFKLQGQALSGSNVLGIPKYQAALDICTAALNSNKNSLPIPQTLQISPVVETEIHNLSIFEK</sequence>
<evidence type="ECO:0000313" key="1">
    <source>
        <dbReference type="EMBL" id="CAG7828819.1"/>
    </source>
</evidence>
<name>A0A8J2L9N4_9HEXA</name>
<proteinExistence type="predicted"/>
<dbReference type="AlphaFoldDB" id="A0A8J2L9N4"/>
<organism evidence="1 2">
    <name type="scientific">Allacma fusca</name>
    <dbReference type="NCBI Taxonomy" id="39272"/>
    <lineage>
        <taxon>Eukaryota</taxon>
        <taxon>Metazoa</taxon>
        <taxon>Ecdysozoa</taxon>
        <taxon>Arthropoda</taxon>
        <taxon>Hexapoda</taxon>
        <taxon>Collembola</taxon>
        <taxon>Symphypleona</taxon>
        <taxon>Sminthuridae</taxon>
        <taxon>Allacma</taxon>
    </lineage>
</organism>
<reference evidence="1" key="1">
    <citation type="submission" date="2021-06" db="EMBL/GenBank/DDBJ databases">
        <authorList>
            <person name="Hodson N. C."/>
            <person name="Mongue J. A."/>
            <person name="Jaron S. K."/>
        </authorList>
    </citation>
    <scope>NUCLEOTIDE SEQUENCE</scope>
</reference>
<protein>
    <submittedName>
        <fullName evidence="1">Uncharacterized protein</fullName>
    </submittedName>
</protein>
<accession>A0A8J2L9N4</accession>
<feature type="non-terminal residue" evidence="1">
    <location>
        <position position="1"/>
    </location>
</feature>
<evidence type="ECO:0000313" key="2">
    <source>
        <dbReference type="Proteomes" id="UP000708208"/>
    </source>
</evidence>